<comment type="caution">
    <text evidence="8">The sequence shown here is derived from an EMBL/GenBank/DDBJ whole genome shotgun (WGS) entry which is preliminary data.</text>
</comment>
<evidence type="ECO:0000256" key="4">
    <source>
        <dbReference type="ARBA" id="ARBA00022692"/>
    </source>
</evidence>
<organism evidence="8 9">
    <name type="scientific">Luteolibacter algae</name>
    <dbReference type="NCBI Taxonomy" id="454151"/>
    <lineage>
        <taxon>Bacteria</taxon>
        <taxon>Pseudomonadati</taxon>
        <taxon>Verrucomicrobiota</taxon>
        <taxon>Verrucomicrobiia</taxon>
        <taxon>Verrucomicrobiales</taxon>
        <taxon>Verrucomicrobiaceae</taxon>
        <taxon>Luteolibacter</taxon>
    </lineage>
</organism>
<dbReference type="PANTHER" id="PTHR30462">
    <property type="entry name" value="INTERMEMBRANE TRANSPORT PROTEIN PQIB-RELATED"/>
    <property type="match status" value="1"/>
</dbReference>
<dbReference type="Pfam" id="PF04403">
    <property type="entry name" value="PqiA"/>
    <property type="match status" value="1"/>
</dbReference>
<evidence type="ECO:0000256" key="5">
    <source>
        <dbReference type="ARBA" id="ARBA00022989"/>
    </source>
</evidence>
<evidence type="ECO:0000256" key="6">
    <source>
        <dbReference type="ARBA" id="ARBA00023136"/>
    </source>
</evidence>
<proteinExistence type="predicted"/>
<keyword evidence="6 7" id="KW-0472">Membrane</keyword>
<gene>
    <name evidence="8" type="ORF">ACFSSA_15605</name>
</gene>
<feature type="transmembrane region" description="Helical" evidence="7">
    <location>
        <begin position="94"/>
        <end position="115"/>
    </location>
</feature>
<dbReference type="InterPro" id="IPR007498">
    <property type="entry name" value="PqiA-like"/>
</dbReference>
<keyword evidence="2" id="KW-1003">Cell membrane</keyword>
<feature type="transmembrane region" description="Helical" evidence="7">
    <location>
        <begin position="46"/>
        <end position="73"/>
    </location>
</feature>
<protein>
    <submittedName>
        <fullName evidence="8">Paraquat-inducible protein A</fullName>
    </submittedName>
</protein>
<keyword evidence="5 7" id="KW-1133">Transmembrane helix</keyword>
<evidence type="ECO:0000256" key="3">
    <source>
        <dbReference type="ARBA" id="ARBA00022519"/>
    </source>
</evidence>
<dbReference type="Proteomes" id="UP001597375">
    <property type="component" value="Unassembled WGS sequence"/>
</dbReference>
<evidence type="ECO:0000256" key="1">
    <source>
        <dbReference type="ARBA" id="ARBA00004533"/>
    </source>
</evidence>
<sequence>MALVVAAAAMYIPANLLPIMNIRELGVLTQTTIVEGLIQFWNAGSYPIAIVIFTASILIPLMKIFALLWLCAAAKGLVPHSARQLGKVYWITELLGRWSMVDIFVVAILVTMVQLGNYMRVTPGPGAVAFAGVVILTMFAAMSFDPKLLWDQLEREGAETSPQPSSDSE</sequence>
<evidence type="ECO:0000256" key="2">
    <source>
        <dbReference type="ARBA" id="ARBA00022475"/>
    </source>
</evidence>
<keyword evidence="9" id="KW-1185">Reference proteome</keyword>
<dbReference type="PANTHER" id="PTHR30462:SF3">
    <property type="entry name" value="INTERMEMBRANE TRANSPORT PROTEIN PQIA"/>
    <property type="match status" value="1"/>
</dbReference>
<dbReference type="InterPro" id="IPR051800">
    <property type="entry name" value="PqiA-PqiB_transport"/>
</dbReference>
<keyword evidence="3" id="KW-0997">Cell inner membrane</keyword>
<dbReference type="EMBL" id="JBHUIT010000034">
    <property type="protein sequence ID" value="MFD2258106.1"/>
    <property type="molecule type" value="Genomic_DNA"/>
</dbReference>
<evidence type="ECO:0000256" key="7">
    <source>
        <dbReference type="SAM" id="Phobius"/>
    </source>
</evidence>
<accession>A0ABW5DDL0</accession>
<reference evidence="9" key="1">
    <citation type="journal article" date="2019" name="Int. J. Syst. Evol. Microbiol.">
        <title>The Global Catalogue of Microorganisms (GCM) 10K type strain sequencing project: providing services to taxonomists for standard genome sequencing and annotation.</title>
        <authorList>
            <consortium name="The Broad Institute Genomics Platform"/>
            <consortium name="The Broad Institute Genome Sequencing Center for Infectious Disease"/>
            <person name="Wu L."/>
            <person name="Ma J."/>
        </authorList>
    </citation>
    <scope>NUCLEOTIDE SEQUENCE [LARGE SCALE GENOMIC DNA]</scope>
    <source>
        <strain evidence="9">CGMCC 4.7106</strain>
    </source>
</reference>
<keyword evidence="4 7" id="KW-0812">Transmembrane</keyword>
<comment type="subcellular location">
    <subcellularLocation>
        <location evidence="1">Cell inner membrane</location>
    </subcellularLocation>
</comment>
<name>A0ABW5DDL0_9BACT</name>
<evidence type="ECO:0000313" key="8">
    <source>
        <dbReference type="EMBL" id="MFD2258106.1"/>
    </source>
</evidence>
<evidence type="ECO:0000313" key="9">
    <source>
        <dbReference type="Proteomes" id="UP001597375"/>
    </source>
</evidence>
<feature type="transmembrane region" description="Helical" evidence="7">
    <location>
        <begin position="127"/>
        <end position="144"/>
    </location>
</feature>